<dbReference type="SUPFAM" id="SSF52540">
    <property type="entry name" value="P-loop containing nucleoside triphosphate hydrolases"/>
    <property type="match status" value="1"/>
</dbReference>
<dbReference type="InterPro" id="IPR014819">
    <property type="entry name" value="PriCT_2"/>
</dbReference>
<name>A0A1V0S8D1_9VIRU</name>
<proteinExistence type="predicted"/>
<dbReference type="Gene3D" id="3.40.50.300">
    <property type="entry name" value="P-loop containing nucleotide triphosphate hydrolases"/>
    <property type="match status" value="1"/>
</dbReference>
<keyword evidence="3" id="KW-0547">Nucleotide-binding</keyword>
<protein>
    <submittedName>
        <fullName evidence="3">Superfamily II helicase</fullName>
    </submittedName>
</protein>
<dbReference type="EMBL" id="KY684083">
    <property type="protein sequence ID" value="ARF07962.1"/>
    <property type="molecule type" value="Genomic_DNA"/>
</dbReference>
<dbReference type="Pfam" id="PF08707">
    <property type="entry name" value="PriCT_2"/>
    <property type="match status" value="1"/>
</dbReference>
<gene>
    <name evidence="3" type="ORF">Catovirus_1_12</name>
</gene>
<accession>A0A1V0S8D1</accession>
<feature type="coiled-coil region" evidence="1">
    <location>
        <begin position="272"/>
        <end position="299"/>
    </location>
</feature>
<dbReference type="InterPro" id="IPR027417">
    <property type="entry name" value="P-loop_NTPase"/>
</dbReference>
<evidence type="ECO:0000313" key="3">
    <source>
        <dbReference type="EMBL" id="ARF07962.1"/>
    </source>
</evidence>
<dbReference type="GO" id="GO:0004386">
    <property type="term" value="F:helicase activity"/>
    <property type="evidence" value="ECO:0007669"/>
    <property type="project" value="UniProtKB-KW"/>
</dbReference>
<feature type="domain" description="Primase C-terminal 2" evidence="2">
    <location>
        <begin position="337"/>
        <end position="413"/>
    </location>
</feature>
<dbReference type="GO" id="GO:0016817">
    <property type="term" value="F:hydrolase activity, acting on acid anhydrides"/>
    <property type="evidence" value="ECO:0007669"/>
    <property type="project" value="InterPro"/>
</dbReference>
<evidence type="ECO:0000259" key="2">
    <source>
        <dbReference type="Pfam" id="PF08707"/>
    </source>
</evidence>
<evidence type="ECO:0000256" key="1">
    <source>
        <dbReference type="SAM" id="Coils"/>
    </source>
</evidence>
<keyword evidence="3" id="KW-0067">ATP-binding</keyword>
<reference evidence="3" key="1">
    <citation type="journal article" date="2017" name="Science">
        <title>Giant viruses with an expanded complement of translation system components.</title>
        <authorList>
            <person name="Schulz F."/>
            <person name="Yutin N."/>
            <person name="Ivanova N.N."/>
            <person name="Ortega D.R."/>
            <person name="Lee T.K."/>
            <person name="Vierheilig J."/>
            <person name="Daims H."/>
            <person name="Horn M."/>
            <person name="Wagner M."/>
            <person name="Jensen G.J."/>
            <person name="Kyrpides N.C."/>
            <person name="Koonin E.V."/>
            <person name="Woyke T."/>
        </authorList>
    </citation>
    <scope>NUCLEOTIDE SEQUENCE</scope>
    <source>
        <strain evidence="3">CTV1</strain>
    </source>
</reference>
<keyword evidence="3" id="KW-0378">Hydrolase</keyword>
<sequence length="1128" mass="134446">MYMKKLNNTKLTKEKNLLKLVENSNNKLEFQKDKIKSKIVCGINIIGDGYDKKKKEVIHNTVCHRFIGFDTYEDLFLELQNKSNVDRCYFEVIKSHCKPYLDIEFIKKEYPDINETIIDKIIKDIIAIFKTKYRLTLEENDVIVSESHKYDDKKEIIKYSWHIIISPLKYNYVYQHNRFGNENTACDLLYHLFEMNKLYIEIIDMSVYSKEREMRLFLCNKNPLENRILKWNNYNIKKIDFKTYSRCFINYIDQNLETKIIETVYRDNPKKVFNTQKELEKIEKKKEEFKKNIANKNKILKEKNVFAPKEKKTILNKKKTQKTTIYIKSNKSYQYVEELVDNLSDHRSDVYEDWITVKWGLENQSVIDKQDYFNIFNNFSKKSDKYDEEEIKQIWNNTNQHNNGVTLGTIIFMLKKDNEEAYNYIRENYCKYDSQEIIKNFYNPNVKKYFKHIVEYEDPTTANFKIGDGQKGCFVKAEMGLGKSDTLLKQIKDHNNCILIKDIVKKVDNNQIFLNYTKEFKRILMISHRRSLASKFFGDLRQMKFDIYFDYKGYSNLNNDRLIIQLDSIYKVSLTAFDLVILDECESLFSHFKYGQMRHKNENIIMLETHIKQAGRVVLMDANLSIKSYEIMSKIDDLNKYTLIANKYKILKGWKMNFINGDEQVKMIDNDIKDGKKVCVASLSKNMINSHYGKIVPDHLLYSAETDSDKKFEDIMNINEAWKDRNIIYTPTISSGVSCTIKDQFINIYGYSNNKSALATDFFQMLRRVRHPINHAFNIYNEHVDYHSALLSLEEIEKYIKYSHLITDQNHLIADIPKFINNSKYEPIKNTAYYIHIYNILEEEINRCFFKNVLVYLAVEKGLIISSSENANKKCVELKKSIKEENIKATELVIDKLSKTNVIDNDEYNYINEIMVKEDKLTDEQKTQHKLKTLMNRFRYDEKRYNKLDSNDKKQLIQFMMEDTNHVKYINNCQINCDNIEKRIKEIQEYDKKRRDKTDICDYKPYYRMHFLIHNMLKLVGFDSIKSKEKILVNKIHTNMEKNKTKLLQIINEINYINGVKKKDKITLNVVGTIIKNFYGYAFVRTSIRIKDKKQNGYKIINQLKWGDDFFPVLLVVDKKQNLDEYAF</sequence>
<keyword evidence="1" id="KW-0175">Coiled coil</keyword>
<organism evidence="3">
    <name type="scientific">Catovirus CTV1</name>
    <dbReference type="NCBI Taxonomy" id="1977631"/>
    <lineage>
        <taxon>Viruses</taxon>
        <taxon>Varidnaviria</taxon>
        <taxon>Bamfordvirae</taxon>
        <taxon>Nucleocytoviricota</taxon>
        <taxon>Megaviricetes</taxon>
        <taxon>Imitervirales</taxon>
        <taxon>Mimiviridae</taxon>
        <taxon>Klosneuvirinae</taxon>
        <taxon>Catovirus</taxon>
    </lineage>
</organism>
<keyword evidence="3" id="KW-0347">Helicase</keyword>